<protein>
    <submittedName>
        <fullName evidence="2">Putative membrane protein</fullName>
    </submittedName>
</protein>
<feature type="transmembrane region" description="Helical" evidence="1">
    <location>
        <begin position="71"/>
        <end position="95"/>
    </location>
</feature>
<sequence length="127" mass="14155">MPFFVILNFKEINMNLIIKLLISTIVVFVLSYFLPGVHVTNLTGALMVAVVLGLLNTFLKPILVLLTIPVTLLTLGLFLLIINAIIILICDYFIVEFRVDGFLTALIFSVLLSITQSILNKIFVSED</sequence>
<keyword evidence="3" id="KW-1185">Reference proteome</keyword>
<feature type="transmembrane region" description="Helical" evidence="1">
    <location>
        <begin position="39"/>
        <end position="59"/>
    </location>
</feature>
<keyword evidence="1" id="KW-0472">Membrane</keyword>
<dbReference type="AlphaFoldDB" id="A0A327YTB9"/>
<dbReference type="Proteomes" id="UP000249620">
    <property type="component" value="Unassembled WGS sequence"/>
</dbReference>
<proteinExistence type="predicted"/>
<feature type="transmembrane region" description="Helical" evidence="1">
    <location>
        <begin position="101"/>
        <end position="119"/>
    </location>
</feature>
<gene>
    <name evidence="2" type="ORF">B0I03_102195</name>
</gene>
<dbReference type="PANTHER" id="PTHR37309:SF1">
    <property type="entry name" value="SLR0284 PROTEIN"/>
    <property type="match status" value="1"/>
</dbReference>
<dbReference type="PANTHER" id="PTHR37309">
    <property type="entry name" value="SLR0284 PROTEIN"/>
    <property type="match status" value="1"/>
</dbReference>
<dbReference type="Pfam" id="PF04020">
    <property type="entry name" value="Phage_holin_4_2"/>
    <property type="match status" value="1"/>
</dbReference>
<feature type="transmembrane region" description="Helical" evidence="1">
    <location>
        <begin position="12"/>
        <end position="33"/>
    </location>
</feature>
<dbReference type="InterPro" id="IPR007165">
    <property type="entry name" value="Phage_holin_4_2"/>
</dbReference>
<dbReference type="EMBL" id="QLMI01000002">
    <property type="protein sequence ID" value="RAK24338.1"/>
    <property type="molecule type" value="Genomic_DNA"/>
</dbReference>
<evidence type="ECO:0000313" key="3">
    <source>
        <dbReference type="Proteomes" id="UP000249620"/>
    </source>
</evidence>
<keyword evidence="1" id="KW-1133">Transmembrane helix</keyword>
<keyword evidence="1" id="KW-0812">Transmembrane</keyword>
<name>A0A327YTB9_9FLAO</name>
<reference evidence="2 3" key="1">
    <citation type="submission" date="2018-06" db="EMBL/GenBank/DDBJ databases">
        <title>Genomic Encyclopedia of Type Strains, Phase III (KMG-III): the genomes of soil and plant-associated and newly described type strains.</title>
        <authorList>
            <person name="Whitman W."/>
        </authorList>
    </citation>
    <scope>NUCLEOTIDE SEQUENCE [LARGE SCALE GENOMIC DNA]</scope>
    <source>
        <strain evidence="2 3">CGMCC 1.12398</strain>
    </source>
</reference>
<evidence type="ECO:0000313" key="2">
    <source>
        <dbReference type="EMBL" id="RAK24338.1"/>
    </source>
</evidence>
<comment type="caution">
    <text evidence="2">The sequence shown here is derived from an EMBL/GenBank/DDBJ whole genome shotgun (WGS) entry which is preliminary data.</text>
</comment>
<organism evidence="2 3">
    <name type="scientific">Flavobacterium aquaticum</name>
    <dbReference type="NCBI Taxonomy" id="1236486"/>
    <lineage>
        <taxon>Bacteria</taxon>
        <taxon>Pseudomonadati</taxon>
        <taxon>Bacteroidota</taxon>
        <taxon>Flavobacteriia</taxon>
        <taxon>Flavobacteriales</taxon>
        <taxon>Flavobacteriaceae</taxon>
        <taxon>Flavobacterium</taxon>
    </lineage>
</organism>
<evidence type="ECO:0000256" key="1">
    <source>
        <dbReference type="SAM" id="Phobius"/>
    </source>
</evidence>
<accession>A0A327YTB9</accession>